<dbReference type="HOGENOM" id="CLU_3183084_0_0_6"/>
<dbReference type="AlphaFoldDB" id="A0A076LNV7"/>
<dbReference type="KEGG" id="ete:ETEE_0891"/>
<reference evidence="1 2" key="1">
    <citation type="journal article" date="2012" name="PLoS ONE">
        <title>Edwardsiella comparative phylogenomics reveal the new intra/inter-species taxonomic relationships, virulence evolution and niche adaptation mechanisms.</title>
        <authorList>
            <person name="Yang M."/>
            <person name="Lv Y."/>
            <person name="Xiao J."/>
            <person name="Wu H."/>
            <person name="Zheng H."/>
            <person name="Liu Q."/>
            <person name="Zhang Y."/>
            <person name="Wang Q."/>
        </authorList>
    </citation>
    <scope>NUCLEOTIDE SEQUENCE [LARGE SCALE GENOMIC DNA]</scope>
    <source>
        <strain evidence="2">080813</strain>
    </source>
</reference>
<gene>
    <name evidence="1" type="ORF">ETEE_0891</name>
</gene>
<dbReference type="Proteomes" id="UP000028681">
    <property type="component" value="Chromosome"/>
</dbReference>
<organism evidence="1 2">
    <name type="scientific">Edwardsiella anguillarum ET080813</name>
    <dbReference type="NCBI Taxonomy" id="667120"/>
    <lineage>
        <taxon>Bacteria</taxon>
        <taxon>Pseudomonadati</taxon>
        <taxon>Pseudomonadota</taxon>
        <taxon>Gammaproteobacteria</taxon>
        <taxon>Enterobacterales</taxon>
        <taxon>Hafniaceae</taxon>
        <taxon>Edwardsiella</taxon>
    </lineage>
</organism>
<name>A0A076LNV7_9GAMM</name>
<proteinExistence type="predicted"/>
<accession>A0A076LNV7</accession>
<evidence type="ECO:0000313" key="2">
    <source>
        <dbReference type="Proteomes" id="UP000028681"/>
    </source>
</evidence>
<protein>
    <submittedName>
        <fullName evidence="1">Uncharacterized protein</fullName>
    </submittedName>
</protein>
<dbReference type="EMBL" id="CP006664">
    <property type="protein sequence ID" value="AIJ07359.1"/>
    <property type="molecule type" value="Genomic_DNA"/>
</dbReference>
<evidence type="ECO:0000313" key="1">
    <source>
        <dbReference type="EMBL" id="AIJ07359.1"/>
    </source>
</evidence>
<sequence>MILFLSYHFDSNKFKQGYCEIGIHCVNFTPISNRCVRKRTYAMLFN</sequence>